<name>A0A4Q2RNX0_9ACTN</name>
<gene>
    <name evidence="2" type="ORF">EUA06_15215</name>
</gene>
<reference evidence="2 3" key="1">
    <citation type="submission" date="2019-01" db="EMBL/GenBank/DDBJ databases">
        <title>Novel species of Nocardioides.</title>
        <authorList>
            <person name="Liu Q."/>
            <person name="Xin Y.-H."/>
        </authorList>
    </citation>
    <scope>NUCLEOTIDE SEQUENCE [LARGE SCALE GENOMIC DNA]</scope>
    <source>
        <strain evidence="2 3">HLT3-15</strain>
    </source>
</reference>
<dbReference type="Gene3D" id="1.20.120.520">
    <property type="entry name" value="nmb1532 protein domain like"/>
    <property type="match status" value="1"/>
</dbReference>
<comment type="caution">
    <text evidence="2">The sequence shown here is derived from an EMBL/GenBank/DDBJ whole genome shotgun (WGS) entry which is preliminary data.</text>
</comment>
<dbReference type="OrthoDB" id="8225825at2"/>
<organism evidence="2 3">
    <name type="scientific">Nocardioides glacieisoli</name>
    <dbReference type="NCBI Taxonomy" id="1168730"/>
    <lineage>
        <taxon>Bacteria</taxon>
        <taxon>Bacillati</taxon>
        <taxon>Actinomycetota</taxon>
        <taxon>Actinomycetes</taxon>
        <taxon>Propionibacteriales</taxon>
        <taxon>Nocardioidaceae</taxon>
        <taxon>Nocardioides</taxon>
    </lineage>
</organism>
<accession>A0A4Q2RNX0</accession>
<dbReference type="RefSeq" id="WP_129477320.1">
    <property type="nucleotide sequence ID" value="NZ_SDWS01000007.1"/>
</dbReference>
<protein>
    <submittedName>
        <fullName evidence="2">Hemerythrin domain-containing protein</fullName>
    </submittedName>
</protein>
<evidence type="ECO:0000313" key="3">
    <source>
        <dbReference type="Proteomes" id="UP000291838"/>
    </source>
</evidence>
<sequence>MSNGESERLVAWGAEMRAVHDRLRGALRLSQEAVASGRDLPDPGHELLLFCHGFCSALDGHHRGEDALLFPAVEAEHPDLSLQLRKLEQDHAMIGTLLAGLQSAVARKASPEALGQHLEGLAAIMESHFGFEERTLLDVLDRLELDAPVDVVYGPL</sequence>
<dbReference type="InterPro" id="IPR012312">
    <property type="entry name" value="Hemerythrin-like"/>
</dbReference>
<dbReference type="Proteomes" id="UP000291838">
    <property type="component" value="Unassembled WGS sequence"/>
</dbReference>
<dbReference type="AlphaFoldDB" id="A0A4Q2RNX0"/>
<proteinExistence type="predicted"/>
<dbReference type="Pfam" id="PF01814">
    <property type="entry name" value="Hemerythrin"/>
    <property type="match status" value="1"/>
</dbReference>
<dbReference type="EMBL" id="SDWS01000007">
    <property type="protein sequence ID" value="RYB89335.1"/>
    <property type="molecule type" value="Genomic_DNA"/>
</dbReference>
<keyword evidence="3" id="KW-1185">Reference proteome</keyword>
<evidence type="ECO:0000313" key="2">
    <source>
        <dbReference type="EMBL" id="RYB89335.1"/>
    </source>
</evidence>
<evidence type="ECO:0000259" key="1">
    <source>
        <dbReference type="Pfam" id="PF01814"/>
    </source>
</evidence>
<feature type="domain" description="Hemerythrin-like" evidence="1">
    <location>
        <begin position="15"/>
        <end position="138"/>
    </location>
</feature>